<dbReference type="AlphaFoldDB" id="A0A1M3T4L0"/>
<keyword evidence="2 3" id="KW-0040">ANK repeat</keyword>
<dbReference type="PANTHER" id="PTHR24193:SF121">
    <property type="entry name" value="ADA2A-CONTAINING COMPLEX COMPONENT 3, ISOFORM D"/>
    <property type="match status" value="1"/>
</dbReference>
<keyword evidence="1" id="KW-0677">Repeat</keyword>
<dbReference type="GO" id="GO:0045944">
    <property type="term" value="P:positive regulation of transcription by RNA polymerase II"/>
    <property type="evidence" value="ECO:0007669"/>
    <property type="project" value="TreeGrafter"/>
</dbReference>
<evidence type="ECO:0000313" key="5">
    <source>
        <dbReference type="EMBL" id="OJZ81671.1"/>
    </source>
</evidence>
<name>A0A1M3T4L0_ASPLC</name>
<accession>A0A1M3T4L0</accession>
<dbReference type="SMART" id="SM00248">
    <property type="entry name" value="ANK"/>
    <property type="match status" value="2"/>
</dbReference>
<dbReference type="OrthoDB" id="341259at2759"/>
<evidence type="ECO:0000313" key="6">
    <source>
        <dbReference type="Proteomes" id="UP000184063"/>
    </source>
</evidence>
<dbReference type="VEuPathDB" id="FungiDB:ASPFODRAFT_85184"/>
<organism evidence="5 6">
    <name type="scientific">Aspergillus luchuensis (strain CBS 106.47)</name>
    <dbReference type="NCBI Taxonomy" id="1137211"/>
    <lineage>
        <taxon>Eukaryota</taxon>
        <taxon>Fungi</taxon>
        <taxon>Dikarya</taxon>
        <taxon>Ascomycota</taxon>
        <taxon>Pezizomycotina</taxon>
        <taxon>Eurotiomycetes</taxon>
        <taxon>Eurotiomycetidae</taxon>
        <taxon>Eurotiales</taxon>
        <taxon>Aspergillaceae</taxon>
        <taxon>Aspergillus</taxon>
        <taxon>Aspergillus subgen. Circumdati</taxon>
    </lineage>
</organism>
<evidence type="ECO:0000256" key="4">
    <source>
        <dbReference type="SAM" id="MobiDB-lite"/>
    </source>
</evidence>
<sequence>MSSSSGDSRLNNKFKNACYNGDLQAVQSALASGRLSAKDLDLGLRQANSEGHLDVIAALFDAGVPMSPLAIAYLIGDNGQQDPRVIRLYLDRGLKPQKCKTPEGEPLLRFFYADCARVLLDALNKVCDDGGATFDLLVEYGAKVDSSLLFYALSSSYDTALKARFLFSRGFDPLTATSSDWGTPLHIAARFADEEVIKLLLDLGADPTARLSTKKFPNRSPVEVAEWKMGASHESSGMRPVYQGIIDLLTCARTERPSSTFAVSESLNAGNIIKSLAETEEEADQGRSIIHNRSPTSLVAVSHVPPEHPANPQNTREQGVREKGSVSSRTRSRTKIVS</sequence>
<dbReference type="Proteomes" id="UP000184063">
    <property type="component" value="Unassembled WGS sequence"/>
</dbReference>
<dbReference type="InterPro" id="IPR050663">
    <property type="entry name" value="Ankyrin-SOCS_Box"/>
</dbReference>
<dbReference type="Pfam" id="PF00023">
    <property type="entry name" value="Ank"/>
    <property type="match status" value="1"/>
</dbReference>
<feature type="region of interest" description="Disordered" evidence="4">
    <location>
        <begin position="301"/>
        <end position="338"/>
    </location>
</feature>
<gene>
    <name evidence="5" type="ORF">ASPFODRAFT_85184</name>
</gene>
<dbReference type="InterPro" id="IPR036770">
    <property type="entry name" value="Ankyrin_rpt-contain_sf"/>
</dbReference>
<reference evidence="6" key="1">
    <citation type="journal article" date="2017" name="Genome Biol.">
        <title>Comparative genomics reveals high biological diversity and specific adaptations in the industrially and medically important fungal genus Aspergillus.</title>
        <authorList>
            <person name="de Vries R.P."/>
            <person name="Riley R."/>
            <person name="Wiebenga A."/>
            <person name="Aguilar-Osorio G."/>
            <person name="Amillis S."/>
            <person name="Uchima C.A."/>
            <person name="Anderluh G."/>
            <person name="Asadollahi M."/>
            <person name="Askin M."/>
            <person name="Barry K."/>
            <person name="Battaglia E."/>
            <person name="Bayram O."/>
            <person name="Benocci T."/>
            <person name="Braus-Stromeyer S.A."/>
            <person name="Caldana C."/>
            <person name="Canovas D."/>
            <person name="Cerqueira G.C."/>
            <person name="Chen F."/>
            <person name="Chen W."/>
            <person name="Choi C."/>
            <person name="Clum A."/>
            <person name="Dos Santos R.A."/>
            <person name="Damasio A.R."/>
            <person name="Diallinas G."/>
            <person name="Emri T."/>
            <person name="Fekete E."/>
            <person name="Flipphi M."/>
            <person name="Freyberg S."/>
            <person name="Gallo A."/>
            <person name="Gournas C."/>
            <person name="Habgood R."/>
            <person name="Hainaut M."/>
            <person name="Harispe M.L."/>
            <person name="Henrissat B."/>
            <person name="Hilden K.S."/>
            <person name="Hope R."/>
            <person name="Hossain A."/>
            <person name="Karabika E."/>
            <person name="Karaffa L."/>
            <person name="Karanyi Z."/>
            <person name="Krasevec N."/>
            <person name="Kuo A."/>
            <person name="Kusch H."/>
            <person name="LaButti K."/>
            <person name="Lagendijk E.L."/>
            <person name="Lapidus A."/>
            <person name="Levasseur A."/>
            <person name="Lindquist E."/>
            <person name="Lipzen A."/>
            <person name="Logrieco A.F."/>
            <person name="MacCabe A."/>
            <person name="Maekelae M.R."/>
            <person name="Malavazi I."/>
            <person name="Melin P."/>
            <person name="Meyer V."/>
            <person name="Mielnichuk N."/>
            <person name="Miskei M."/>
            <person name="Molnar A.P."/>
            <person name="Mule G."/>
            <person name="Ngan C.Y."/>
            <person name="Orejas M."/>
            <person name="Orosz E."/>
            <person name="Ouedraogo J.P."/>
            <person name="Overkamp K.M."/>
            <person name="Park H.-S."/>
            <person name="Perrone G."/>
            <person name="Piumi F."/>
            <person name="Punt P.J."/>
            <person name="Ram A.F."/>
            <person name="Ramon A."/>
            <person name="Rauscher S."/>
            <person name="Record E."/>
            <person name="Riano-Pachon D.M."/>
            <person name="Robert V."/>
            <person name="Roehrig J."/>
            <person name="Ruller R."/>
            <person name="Salamov A."/>
            <person name="Salih N.S."/>
            <person name="Samson R.A."/>
            <person name="Sandor E."/>
            <person name="Sanguinetti M."/>
            <person name="Schuetze T."/>
            <person name="Sepcic K."/>
            <person name="Shelest E."/>
            <person name="Sherlock G."/>
            <person name="Sophianopoulou V."/>
            <person name="Squina F.M."/>
            <person name="Sun H."/>
            <person name="Susca A."/>
            <person name="Todd R.B."/>
            <person name="Tsang A."/>
            <person name="Unkles S.E."/>
            <person name="van de Wiele N."/>
            <person name="van Rossen-Uffink D."/>
            <person name="Oliveira J.V."/>
            <person name="Vesth T.C."/>
            <person name="Visser J."/>
            <person name="Yu J.-H."/>
            <person name="Zhou M."/>
            <person name="Andersen M.R."/>
            <person name="Archer D.B."/>
            <person name="Baker S.E."/>
            <person name="Benoit I."/>
            <person name="Brakhage A.A."/>
            <person name="Braus G.H."/>
            <person name="Fischer R."/>
            <person name="Frisvad J.C."/>
            <person name="Goldman G.H."/>
            <person name="Houbraken J."/>
            <person name="Oakley B."/>
            <person name="Pocsi I."/>
            <person name="Scazzocchio C."/>
            <person name="Seiboth B."/>
            <person name="vanKuyk P.A."/>
            <person name="Wortman J."/>
            <person name="Dyer P.S."/>
            <person name="Grigoriev I.V."/>
        </authorList>
    </citation>
    <scope>NUCLEOTIDE SEQUENCE [LARGE SCALE GENOMIC DNA]</scope>
    <source>
        <strain evidence="6">CBS 106.47</strain>
    </source>
</reference>
<feature type="repeat" description="ANK" evidence="3">
    <location>
        <begin position="180"/>
        <end position="212"/>
    </location>
</feature>
<dbReference type="EMBL" id="KV878250">
    <property type="protein sequence ID" value="OJZ81671.1"/>
    <property type="molecule type" value="Genomic_DNA"/>
</dbReference>
<protein>
    <submittedName>
        <fullName evidence="5">Uncharacterized protein</fullName>
    </submittedName>
</protein>
<dbReference type="PROSITE" id="PS50297">
    <property type="entry name" value="ANK_REP_REGION"/>
    <property type="match status" value="1"/>
</dbReference>
<dbReference type="Gene3D" id="1.25.40.20">
    <property type="entry name" value="Ankyrin repeat-containing domain"/>
    <property type="match status" value="1"/>
</dbReference>
<evidence type="ECO:0000256" key="1">
    <source>
        <dbReference type="ARBA" id="ARBA00022737"/>
    </source>
</evidence>
<evidence type="ECO:0000256" key="2">
    <source>
        <dbReference type="ARBA" id="ARBA00023043"/>
    </source>
</evidence>
<dbReference type="PANTHER" id="PTHR24193">
    <property type="entry name" value="ANKYRIN REPEAT PROTEIN"/>
    <property type="match status" value="1"/>
</dbReference>
<dbReference type="GO" id="GO:0000976">
    <property type="term" value="F:transcription cis-regulatory region binding"/>
    <property type="evidence" value="ECO:0007669"/>
    <property type="project" value="TreeGrafter"/>
</dbReference>
<dbReference type="SUPFAM" id="SSF48403">
    <property type="entry name" value="Ankyrin repeat"/>
    <property type="match status" value="1"/>
</dbReference>
<proteinExistence type="predicted"/>
<dbReference type="InterPro" id="IPR002110">
    <property type="entry name" value="Ankyrin_rpt"/>
</dbReference>
<dbReference type="GO" id="GO:0005634">
    <property type="term" value="C:nucleus"/>
    <property type="evidence" value="ECO:0007669"/>
    <property type="project" value="TreeGrafter"/>
</dbReference>
<dbReference type="PROSITE" id="PS50088">
    <property type="entry name" value="ANK_REPEAT"/>
    <property type="match status" value="1"/>
</dbReference>
<evidence type="ECO:0000256" key="3">
    <source>
        <dbReference type="PROSITE-ProRule" id="PRU00023"/>
    </source>
</evidence>